<evidence type="ECO:0000313" key="2">
    <source>
        <dbReference type="EMBL" id="MBB4147953.1"/>
    </source>
</evidence>
<keyword evidence="1" id="KW-0472">Membrane</keyword>
<gene>
    <name evidence="2" type="ORF">GGQ90_001731</name>
</gene>
<evidence type="ECO:0000313" key="3">
    <source>
        <dbReference type="Proteomes" id="UP000590524"/>
    </source>
</evidence>
<organism evidence="2 3">
    <name type="scientific">Sphingobium scionense</name>
    <dbReference type="NCBI Taxonomy" id="1404341"/>
    <lineage>
        <taxon>Bacteria</taxon>
        <taxon>Pseudomonadati</taxon>
        <taxon>Pseudomonadota</taxon>
        <taxon>Alphaproteobacteria</taxon>
        <taxon>Sphingomonadales</taxon>
        <taxon>Sphingomonadaceae</taxon>
        <taxon>Sphingobium</taxon>
    </lineage>
</organism>
<accession>A0A7W6LQX6</accession>
<proteinExistence type="predicted"/>
<keyword evidence="3" id="KW-1185">Reference proteome</keyword>
<dbReference type="RefSeq" id="WP_188081745.1">
    <property type="nucleotide sequence ID" value="NZ_JACIEU010000006.1"/>
</dbReference>
<feature type="transmembrane region" description="Helical" evidence="1">
    <location>
        <begin position="25"/>
        <end position="43"/>
    </location>
</feature>
<dbReference type="AlphaFoldDB" id="A0A7W6LQX6"/>
<dbReference type="Proteomes" id="UP000590524">
    <property type="component" value="Unassembled WGS sequence"/>
</dbReference>
<name>A0A7W6LQX6_9SPHN</name>
<comment type="caution">
    <text evidence="2">The sequence shown here is derived from an EMBL/GenBank/DDBJ whole genome shotgun (WGS) entry which is preliminary data.</text>
</comment>
<keyword evidence="1" id="KW-1133">Transmembrane helix</keyword>
<reference evidence="2 3" key="1">
    <citation type="submission" date="2020-08" db="EMBL/GenBank/DDBJ databases">
        <title>Genomic Encyclopedia of Type Strains, Phase IV (KMG-IV): sequencing the most valuable type-strain genomes for metagenomic binning, comparative biology and taxonomic classification.</title>
        <authorList>
            <person name="Goeker M."/>
        </authorList>
    </citation>
    <scope>NUCLEOTIDE SEQUENCE [LARGE SCALE GENOMIC DNA]</scope>
    <source>
        <strain evidence="2 3">DSM 19371</strain>
    </source>
</reference>
<keyword evidence="1" id="KW-0812">Transmembrane</keyword>
<evidence type="ECO:0000256" key="1">
    <source>
        <dbReference type="SAM" id="Phobius"/>
    </source>
</evidence>
<sequence>MISTIHAAIAALTNPEGRMGIRPPYAELIGAGAVVFMMGLLVGSHI</sequence>
<dbReference type="EMBL" id="JACIEU010000006">
    <property type="protein sequence ID" value="MBB4147953.1"/>
    <property type="molecule type" value="Genomic_DNA"/>
</dbReference>
<protein>
    <submittedName>
        <fullName evidence="2">Uncharacterized protein</fullName>
    </submittedName>
</protein>